<dbReference type="STRING" id="1797542.A3J59_01305"/>
<name>A0A1G1YEE0_9BACT</name>
<gene>
    <name evidence="2" type="ORF">A3J59_01305</name>
</gene>
<keyword evidence="1" id="KW-0812">Transmembrane</keyword>
<accession>A0A1G1YEE0</accession>
<evidence type="ECO:0000313" key="2">
    <source>
        <dbReference type="EMBL" id="OGY50621.1"/>
    </source>
</evidence>
<keyword evidence="1" id="KW-0472">Membrane</keyword>
<keyword evidence="1" id="KW-1133">Transmembrane helix</keyword>
<sequence length="187" mass="20473">MIETKRQAVHIGLLIIALLLKYLTRWQAVAVLGVLLLVALFVMPQLTIRSHFYRELERRYSAGAVLYVLVLLVLLLVFPLPVVAASWAILALGDGAATLIGTHFKANALPWNPEKTFAGSIAFLVFGTLGASALLWWMLPALEWRSVLFLGVKTTMVAAIVESLPWKINDNITVPLASAVVLSLLMA</sequence>
<evidence type="ECO:0000256" key="1">
    <source>
        <dbReference type="SAM" id="Phobius"/>
    </source>
</evidence>
<feature type="transmembrane region" description="Helical" evidence="1">
    <location>
        <begin position="60"/>
        <end position="78"/>
    </location>
</feature>
<dbReference type="GO" id="GO:0004143">
    <property type="term" value="F:ATP-dependent diacylglycerol kinase activity"/>
    <property type="evidence" value="ECO:0007669"/>
    <property type="project" value="InterPro"/>
</dbReference>
<evidence type="ECO:0000313" key="3">
    <source>
        <dbReference type="Proteomes" id="UP000177310"/>
    </source>
</evidence>
<feature type="transmembrane region" description="Helical" evidence="1">
    <location>
        <begin position="7"/>
        <end position="23"/>
    </location>
</feature>
<evidence type="ECO:0008006" key="4">
    <source>
        <dbReference type="Google" id="ProtNLM"/>
    </source>
</evidence>
<dbReference type="AlphaFoldDB" id="A0A1G1YEE0"/>
<dbReference type="Proteomes" id="UP000177310">
    <property type="component" value="Unassembled WGS sequence"/>
</dbReference>
<feature type="transmembrane region" description="Helical" evidence="1">
    <location>
        <begin position="29"/>
        <end position="48"/>
    </location>
</feature>
<dbReference type="InterPro" id="IPR037997">
    <property type="entry name" value="Dgk1-like"/>
</dbReference>
<comment type="caution">
    <text evidence="2">The sequence shown here is derived from an EMBL/GenBank/DDBJ whole genome shotgun (WGS) entry which is preliminary data.</text>
</comment>
<feature type="transmembrane region" description="Helical" evidence="1">
    <location>
        <begin position="116"/>
        <end position="138"/>
    </location>
</feature>
<reference evidence="2 3" key="1">
    <citation type="journal article" date="2016" name="Nat. Commun.">
        <title>Thousands of microbial genomes shed light on interconnected biogeochemical processes in an aquifer system.</title>
        <authorList>
            <person name="Anantharaman K."/>
            <person name="Brown C.T."/>
            <person name="Hug L.A."/>
            <person name="Sharon I."/>
            <person name="Castelle C.J."/>
            <person name="Probst A.J."/>
            <person name="Thomas B.C."/>
            <person name="Singh A."/>
            <person name="Wilkins M.J."/>
            <person name="Karaoz U."/>
            <person name="Brodie E.L."/>
            <person name="Williams K.H."/>
            <person name="Hubbard S.S."/>
            <person name="Banfield J.F."/>
        </authorList>
    </citation>
    <scope>NUCLEOTIDE SEQUENCE [LARGE SCALE GENOMIC DNA]</scope>
</reference>
<dbReference type="PANTHER" id="PTHR31303">
    <property type="entry name" value="CTP-DEPENDENT DIACYLGLYCEROL KINASE 1"/>
    <property type="match status" value="1"/>
</dbReference>
<proteinExistence type="predicted"/>
<dbReference type="EMBL" id="MHIL01000028">
    <property type="protein sequence ID" value="OGY50621.1"/>
    <property type="molecule type" value="Genomic_DNA"/>
</dbReference>
<organism evidence="2 3">
    <name type="scientific">Candidatus Buchananbacteria bacterium RIFCSPHIGHO2_02_FULL_56_16</name>
    <dbReference type="NCBI Taxonomy" id="1797542"/>
    <lineage>
        <taxon>Bacteria</taxon>
        <taxon>Candidatus Buchananiibacteriota</taxon>
    </lineage>
</organism>
<dbReference type="PANTHER" id="PTHR31303:SF1">
    <property type="entry name" value="CTP-DEPENDENT DIACYLGLYCEROL KINASE 1"/>
    <property type="match status" value="1"/>
</dbReference>
<protein>
    <recommendedName>
        <fullName evidence="4">Phosphatidate cytidylyltransferase</fullName>
    </recommendedName>
</protein>